<protein>
    <recommendedName>
        <fullName evidence="1">Capsule biosynthesis GfcC-like C-terminal domain-containing protein</fullName>
    </recommendedName>
</protein>
<reference evidence="2 3" key="1">
    <citation type="submission" date="2020-08" db="EMBL/GenBank/DDBJ databases">
        <title>Genomic Encyclopedia of Type Strains, Phase III (KMG-III): the genomes of soil and plant-associated and newly described type strains.</title>
        <authorList>
            <person name="Whitman W."/>
        </authorList>
    </citation>
    <scope>NUCLEOTIDE SEQUENCE [LARGE SCALE GENOMIC DNA]</scope>
    <source>
        <strain evidence="2 3">CECT 7282</strain>
    </source>
</reference>
<feature type="domain" description="Capsule biosynthesis GfcC-like C-terminal" evidence="1">
    <location>
        <begin position="185"/>
        <end position="240"/>
    </location>
</feature>
<dbReference type="AlphaFoldDB" id="A0A839V4B4"/>
<accession>A0A839V4B4</accession>
<gene>
    <name evidence="2" type="ORF">FHR94_000026</name>
</gene>
<evidence type="ECO:0000313" key="3">
    <source>
        <dbReference type="Proteomes" id="UP000547614"/>
    </source>
</evidence>
<proteinExistence type="predicted"/>
<sequence length="271" mass="29491">MHDTLSGQARTPRFWPATLLILALSLPLALPAFGQAEAPTLRDAWLQQETQPPAGYAFMRHRDDVVAQTRQGRELEAELAIVAQQAAMQGNLAWAHALGAWRQGVAAYHQQPDQARTPGRADITALVANPRHDPPLTSLASYGACQPPSWVEVWHAGGVSRVAYRPELTVSQALREASDGEASRHSDTAWRITPLGQVDEVGIAAWNHQEVEITPGSRLVQRLPLPLDGFAQDASALGAAWIDTTLPHYLATRLPGDRCTLYSATLPTSDR</sequence>
<dbReference type="EMBL" id="JACHXP010000001">
    <property type="protein sequence ID" value="MBB3188808.1"/>
    <property type="molecule type" value="Genomic_DNA"/>
</dbReference>
<organism evidence="2 3">
    <name type="scientific">Halomonas cerina</name>
    <dbReference type="NCBI Taxonomy" id="447424"/>
    <lineage>
        <taxon>Bacteria</taxon>
        <taxon>Pseudomonadati</taxon>
        <taxon>Pseudomonadota</taxon>
        <taxon>Gammaproteobacteria</taxon>
        <taxon>Oceanospirillales</taxon>
        <taxon>Halomonadaceae</taxon>
        <taxon>Halomonas</taxon>
    </lineage>
</organism>
<comment type="caution">
    <text evidence="2">The sequence shown here is derived from an EMBL/GenBank/DDBJ whole genome shotgun (WGS) entry which is preliminary data.</text>
</comment>
<name>A0A839V4B4_9GAMM</name>
<dbReference type="Gene3D" id="3.10.560.10">
    <property type="entry name" value="Outer membrane lipoprotein wza domain like"/>
    <property type="match status" value="1"/>
</dbReference>
<dbReference type="Pfam" id="PF06251">
    <property type="entry name" value="Caps_syn_GfcC_C"/>
    <property type="match status" value="1"/>
</dbReference>
<keyword evidence="3" id="KW-1185">Reference proteome</keyword>
<dbReference type="Proteomes" id="UP000547614">
    <property type="component" value="Unassembled WGS sequence"/>
</dbReference>
<evidence type="ECO:0000313" key="2">
    <source>
        <dbReference type="EMBL" id="MBB3188808.1"/>
    </source>
</evidence>
<evidence type="ECO:0000259" key="1">
    <source>
        <dbReference type="Pfam" id="PF06251"/>
    </source>
</evidence>
<dbReference type="InterPro" id="IPR010425">
    <property type="entry name" value="Caps_synth_GfcC-like_C"/>
</dbReference>
<dbReference type="RefSeq" id="WP_183323295.1">
    <property type="nucleotide sequence ID" value="NZ_JACHXP010000001.1"/>
</dbReference>